<evidence type="ECO:0000313" key="5">
    <source>
        <dbReference type="EMBL" id="KAK3331369.1"/>
    </source>
</evidence>
<reference evidence="5" key="2">
    <citation type="submission" date="2023-06" db="EMBL/GenBank/DDBJ databases">
        <authorList>
            <consortium name="Lawrence Berkeley National Laboratory"/>
            <person name="Haridas S."/>
            <person name="Hensen N."/>
            <person name="Bonometti L."/>
            <person name="Westerberg I."/>
            <person name="Brannstrom I.O."/>
            <person name="Guillou S."/>
            <person name="Cros-Aarteil S."/>
            <person name="Calhoun S."/>
            <person name="Kuo A."/>
            <person name="Mondo S."/>
            <person name="Pangilinan J."/>
            <person name="Riley R."/>
            <person name="Labutti K."/>
            <person name="Andreopoulos B."/>
            <person name="Lipzen A."/>
            <person name="Chen C."/>
            <person name="Yanf M."/>
            <person name="Daum C."/>
            <person name="Ng V."/>
            <person name="Clum A."/>
            <person name="Steindorff A."/>
            <person name="Ohm R."/>
            <person name="Martin F."/>
            <person name="Silar P."/>
            <person name="Natvig D."/>
            <person name="Lalanne C."/>
            <person name="Gautier V."/>
            <person name="Ament-Velasquez S.L."/>
            <person name="Kruys A."/>
            <person name="Hutchinson M.I."/>
            <person name="Powell A.J."/>
            <person name="Barry K."/>
            <person name="Miller A.N."/>
            <person name="Grigoriev I.V."/>
            <person name="Debuchy R."/>
            <person name="Gladieux P."/>
            <person name="Thoren M.H."/>
            <person name="Johannesson H."/>
        </authorList>
    </citation>
    <scope>NUCLEOTIDE SEQUENCE</scope>
    <source>
        <strain evidence="5">CBS 118394</strain>
    </source>
</reference>
<keyword evidence="5" id="KW-0808">Transferase</keyword>
<dbReference type="Proteomes" id="UP001283341">
    <property type="component" value="Unassembled WGS sequence"/>
</dbReference>
<dbReference type="GO" id="GO:0016740">
    <property type="term" value="F:transferase activity"/>
    <property type="evidence" value="ECO:0007669"/>
    <property type="project" value="UniProtKB-KW"/>
</dbReference>
<evidence type="ECO:0000256" key="2">
    <source>
        <dbReference type="SAM" id="Phobius"/>
    </source>
</evidence>
<evidence type="ECO:0000259" key="4">
    <source>
        <dbReference type="Pfam" id="PF25550"/>
    </source>
</evidence>
<feature type="domain" description="Glycosyltransferase 2-like" evidence="3">
    <location>
        <begin position="507"/>
        <end position="714"/>
    </location>
</feature>
<feature type="compositionally biased region" description="Polar residues" evidence="1">
    <location>
        <begin position="63"/>
        <end position="74"/>
    </location>
</feature>
<feature type="compositionally biased region" description="Polar residues" evidence="1">
    <location>
        <begin position="26"/>
        <end position="35"/>
    </location>
</feature>
<keyword evidence="2" id="KW-1133">Transmembrane helix</keyword>
<dbReference type="InterPro" id="IPR029044">
    <property type="entry name" value="Nucleotide-diphossugar_trans"/>
</dbReference>
<feature type="transmembrane region" description="Helical" evidence="2">
    <location>
        <begin position="266"/>
        <end position="287"/>
    </location>
</feature>
<gene>
    <name evidence="5" type="ORF">B0H66DRAFT_96268</name>
</gene>
<keyword evidence="2" id="KW-0812">Transmembrane</keyword>
<organism evidence="5 6">
    <name type="scientific">Apodospora peruviana</name>
    <dbReference type="NCBI Taxonomy" id="516989"/>
    <lineage>
        <taxon>Eukaryota</taxon>
        <taxon>Fungi</taxon>
        <taxon>Dikarya</taxon>
        <taxon>Ascomycota</taxon>
        <taxon>Pezizomycotina</taxon>
        <taxon>Sordariomycetes</taxon>
        <taxon>Sordariomycetidae</taxon>
        <taxon>Sordariales</taxon>
        <taxon>Lasiosphaeriaceae</taxon>
        <taxon>Apodospora</taxon>
    </lineage>
</organism>
<dbReference type="PANTHER" id="PTHR35408:SF3">
    <property type="entry name" value="GLYCOSYLTRANSFERASE 2-LIKE DOMAIN-CONTAINING PROTEIN"/>
    <property type="match status" value="1"/>
</dbReference>
<dbReference type="SUPFAM" id="SSF53448">
    <property type="entry name" value="Nucleotide-diphospho-sugar transferases"/>
    <property type="match status" value="1"/>
</dbReference>
<name>A0AAE0MHN1_9PEZI</name>
<dbReference type="InterPro" id="IPR001173">
    <property type="entry name" value="Glyco_trans_2-like"/>
</dbReference>
<feature type="transmembrane region" description="Helical" evidence="2">
    <location>
        <begin position="831"/>
        <end position="854"/>
    </location>
</feature>
<comment type="caution">
    <text evidence="5">The sequence shown here is derived from an EMBL/GenBank/DDBJ whole genome shotgun (WGS) entry which is preliminary data.</text>
</comment>
<feature type="transmembrane region" description="Helical" evidence="2">
    <location>
        <begin position="861"/>
        <end position="881"/>
    </location>
</feature>
<keyword evidence="2" id="KW-0472">Membrane</keyword>
<feature type="transmembrane region" description="Helical" evidence="2">
    <location>
        <begin position="697"/>
        <end position="724"/>
    </location>
</feature>
<evidence type="ECO:0000313" key="6">
    <source>
        <dbReference type="Proteomes" id="UP001283341"/>
    </source>
</evidence>
<evidence type="ECO:0000259" key="3">
    <source>
        <dbReference type="Pfam" id="PF13632"/>
    </source>
</evidence>
<feature type="transmembrane region" description="Helical" evidence="2">
    <location>
        <begin position="736"/>
        <end position="757"/>
    </location>
</feature>
<dbReference type="Gene3D" id="3.90.550.10">
    <property type="entry name" value="Spore Coat Polysaccharide Biosynthesis Protein SpsA, Chain A"/>
    <property type="match status" value="1"/>
</dbReference>
<keyword evidence="6" id="KW-1185">Reference proteome</keyword>
<feature type="transmembrane region" description="Helical" evidence="2">
    <location>
        <begin position="307"/>
        <end position="332"/>
    </location>
</feature>
<protein>
    <submittedName>
        <fullName evidence="5">Glycosyl transferase family group 2-domain-containing protein</fullName>
    </submittedName>
</protein>
<accession>A0AAE0MHN1</accession>
<feature type="domain" description="DUF7928" evidence="4">
    <location>
        <begin position="84"/>
        <end position="238"/>
    </location>
</feature>
<dbReference type="Pfam" id="PF13632">
    <property type="entry name" value="Glyco_trans_2_3"/>
    <property type="match status" value="1"/>
</dbReference>
<feature type="transmembrane region" description="Helical" evidence="2">
    <location>
        <begin position="778"/>
        <end position="800"/>
    </location>
</feature>
<dbReference type="EMBL" id="JAUEDM010000001">
    <property type="protein sequence ID" value="KAK3331369.1"/>
    <property type="molecule type" value="Genomic_DNA"/>
</dbReference>
<sequence>MGIGNYFKAGKPAPEPAPLGRKASTQHRPGQSSMSEKPASERSASAQNDLELQPPTPRFNGSRPESLSGRSAKSAGSSMFLDDIKHEVMVNYLYQQQCSHLWVSDGSGEIEGVLLRKSRGQYMACPPQLGNSPFALACAALNVQCAMTVNSRVIKTFLQWSPDAVDVPLMNGLRVQILPTIEDLTRARKHQFAAFVASEGLLVVWDDDALHLVQRAKAIESELMELVWKAGSDEEDEEKKGGVQVADYEIDEESGEIKPEKRPVHLLNTWLVSFTLILVTVSLGAAFRQLAIEVSVDGSYLRLALVALFPVQIFFTLFFAQVIVGCLAQIFGPIRQLTINSKFFSARPSPRLQSSTLPHVTVQCPVYKEGLGGVIAPTVKSIKQAMSTYELQGGSANMFINDDGLQLISEEDRRARIEFYADHSIGWVARPKHGENGFLRRGKFKKASNMNFALMISCKVEEKLAEVHRTPDWSQHDEAMAYERALKEVLEADGRAWADGNIRVGDYILIIDSDTRVPADCLLDAVSEMELSPDVGIMQFSSGVMQVVHTYFENGITFFTNLIYSAIRYTVSNGDVAPFVGHNAILRWSAIQQVSYEDEDGYEKFWSESHVSEDFDMSLRLQCAGYIIRLAAWAGEGFKEGVSLTVYDELARWEKYAYGCNELLFHPIRKWIWKGPFTPLFRRFLFSNIRFTSKITVISYIGTYYAIGAAWVMTSVNYFLIGWFNGYLDKYYIDSWQVWFSIIIVFNGLGNIALAVMRYRVGERNILYSLFENFKWTFLLAIFLGGLSLHVSQALLAHMFEIDMTWGATSKEAEFSNFFIEVPKVLKKFKFSMFFASVFIAGMVILAVAPFIPYSWHITDFVAILPMATVSASHLLLPLALNPALMTFSW</sequence>
<proteinExistence type="predicted"/>
<dbReference type="PANTHER" id="PTHR35408">
    <property type="entry name" value="CHROMOSOME 15, WHOLE GENOME SHOTGUN SEQUENCE"/>
    <property type="match status" value="1"/>
</dbReference>
<feature type="region of interest" description="Disordered" evidence="1">
    <location>
        <begin position="1"/>
        <end position="74"/>
    </location>
</feature>
<reference evidence="5" key="1">
    <citation type="journal article" date="2023" name="Mol. Phylogenet. Evol.">
        <title>Genome-scale phylogeny and comparative genomics of the fungal order Sordariales.</title>
        <authorList>
            <person name="Hensen N."/>
            <person name="Bonometti L."/>
            <person name="Westerberg I."/>
            <person name="Brannstrom I.O."/>
            <person name="Guillou S."/>
            <person name="Cros-Aarteil S."/>
            <person name="Calhoun S."/>
            <person name="Haridas S."/>
            <person name="Kuo A."/>
            <person name="Mondo S."/>
            <person name="Pangilinan J."/>
            <person name="Riley R."/>
            <person name="LaButti K."/>
            <person name="Andreopoulos B."/>
            <person name="Lipzen A."/>
            <person name="Chen C."/>
            <person name="Yan M."/>
            <person name="Daum C."/>
            <person name="Ng V."/>
            <person name="Clum A."/>
            <person name="Steindorff A."/>
            <person name="Ohm R.A."/>
            <person name="Martin F."/>
            <person name="Silar P."/>
            <person name="Natvig D.O."/>
            <person name="Lalanne C."/>
            <person name="Gautier V."/>
            <person name="Ament-Velasquez S.L."/>
            <person name="Kruys A."/>
            <person name="Hutchinson M.I."/>
            <person name="Powell A.J."/>
            <person name="Barry K."/>
            <person name="Miller A.N."/>
            <person name="Grigoriev I.V."/>
            <person name="Debuchy R."/>
            <person name="Gladieux P."/>
            <person name="Hiltunen Thoren M."/>
            <person name="Johannesson H."/>
        </authorList>
    </citation>
    <scope>NUCLEOTIDE SEQUENCE</scope>
    <source>
        <strain evidence="5">CBS 118394</strain>
    </source>
</reference>
<dbReference type="Pfam" id="PF25550">
    <property type="entry name" value="DUF7928"/>
    <property type="match status" value="1"/>
</dbReference>
<dbReference type="InterPro" id="IPR057688">
    <property type="entry name" value="DUF7928"/>
</dbReference>
<evidence type="ECO:0000256" key="1">
    <source>
        <dbReference type="SAM" id="MobiDB-lite"/>
    </source>
</evidence>
<dbReference type="AlphaFoldDB" id="A0AAE0MHN1"/>